<dbReference type="EMBL" id="HBHX01038352">
    <property type="protein sequence ID" value="CAE0120620.1"/>
    <property type="molecule type" value="Transcribed_RNA"/>
</dbReference>
<keyword evidence="3" id="KW-0560">Oxidoreductase</keyword>
<evidence type="ECO:0000256" key="3">
    <source>
        <dbReference type="ARBA" id="ARBA00023002"/>
    </source>
</evidence>
<dbReference type="Gene3D" id="1.20.245.10">
    <property type="entry name" value="Lipoxygenase-1, Domain 5"/>
    <property type="match status" value="1"/>
</dbReference>
<protein>
    <recommendedName>
        <fullName evidence="4">Lipoxygenase domain-containing protein</fullName>
    </recommendedName>
</protein>
<dbReference type="AlphaFoldDB" id="A0A7S3B2F6"/>
<dbReference type="GO" id="GO:0016702">
    <property type="term" value="F:oxidoreductase activity, acting on single donors with incorporation of molecular oxygen, incorporation of two atoms of oxygen"/>
    <property type="evidence" value="ECO:0007669"/>
    <property type="project" value="InterPro"/>
</dbReference>
<dbReference type="InterPro" id="IPR036226">
    <property type="entry name" value="LipOase_C_sf"/>
</dbReference>
<dbReference type="SUPFAM" id="SSF48484">
    <property type="entry name" value="Lipoxigenase"/>
    <property type="match status" value="1"/>
</dbReference>
<accession>A0A7S3B2F6</accession>
<organism evidence="5">
    <name type="scientific">Haptolina ericina</name>
    <dbReference type="NCBI Taxonomy" id="156174"/>
    <lineage>
        <taxon>Eukaryota</taxon>
        <taxon>Haptista</taxon>
        <taxon>Haptophyta</taxon>
        <taxon>Prymnesiophyceae</taxon>
        <taxon>Prymnesiales</taxon>
        <taxon>Prymnesiaceae</taxon>
        <taxon>Haptolina</taxon>
    </lineage>
</organism>
<gene>
    <name evidence="5" type="ORF">HERI1096_LOCUS21321</name>
</gene>
<evidence type="ECO:0000256" key="1">
    <source>
        <dbReference type="ARBA" id="ARBA00022723"/>
    </source>
</evidence>
<evidence type="ECO:0000313" key="5">
    <source>
        <dbReference type="EMBL" id="CAE0120620.1"/>
    </source>
</evidence>
<feature type="domain" description="Lipoxygenase" evidence="4">
    <location>
        <begin position="126"/>
        <end position="291"/>
    </location>
</feature>
<dbReference type="GO" id="GO:0046872">
    <property type="term" value="F:metal ion binding"/>
    <property type="evidence" value="ECO:0007669"/>
    <property type="project" value="UniProtKB-KW"/>
</dbReference>
<evidence type="ECO:0000259" key="4">
    <source>
        <dbReference type="PROSITE" id="PS51393"/>
    </source>
</evidence>
<keyword evidence="2" id="KW-0223">Dioxygenase</keyword>
<evidence type="ECO:0000256" key="2">
    <source>
        <dbReference type="ARBA" id="ARBA00022964"/>
    </source>
</evidence>
<dbReference type="InterPro" id="IPR000907">
    <property type="entry name" value="LipOase"/>
</dbReference>
<proteinExistence type="predicted"/>
<dbReference type="InterPro" id="IPR013819">
    <property type="entry name" value="LipOase_C"/>
</dbReference>
<dbReference type="GO" id="GO:0034440">
    <property type="term" value="P:lipid oxidation"/>
    <property type="evidence" value="ECO:0007669"/>
    <property type="project" value="InterPro"/>
</dbReference>
<dbReference type="PANTHER" id="PTHR11771">
    <property type="entry name" value="LIPOXYGENASE"/>
    <property type="match status" value="1"/>
</dbReference>
<name>A0A7S3B2F6_9EUKA</name>
<dbReference type="Pfam" id="PF00305">
    <property type="entry name" value="Lipoxygenase"/>
    <property type="match status" value="1"/>
</dbReference>
<keyword evidence="1" id="KW-0479">Metal-binding</keyword>
<reference evidence="5" key="1">
    <citation type="submission" date="2021-01" db="EMBL/GenBank/DDBJ databases">
        <authorList>
            <person name="Corre E."/>
            <person name="Pelletier E."/>
            <person name="Niang G."/>
            <person name="Scheremetjew M."/>
            <person name="Finn R."/>
            <person name="Kale V."/>
            <person name="Holt S."/>
            <person name="Cochrane G."/>
            <person name="Meng A."/>
            <person name="Brown T."/>
            <person name="Cohen L."/>
        </authorList>
    </citation>
    <scope>NUCLEOTIDE SEQUENCE</scope>
    <source>
        <strain evidence="5">CCMP281</strain>
    </source>
</reference>
<dbReference type="PROSITE" id="PS51393">
    <property type="entry name" value="LIPOXYGENASE_3"/>
    <property type="match status" value="1"/>
</dbReference>
<sequence>MAHLCVSGVGGWYLRAARTAEESGHPVPEGATMECCLEYLYKYEVRPTWIRYGHTAYLGAPAGDGSALPGPLLGVWSCHHQRLVLPGDELWGHAKLGFRSSLGMSLTCKDHLAHLHWIKANGLHNAAREALSPDHPVRRLLKQHYYGTGEINFSSKDMLLPVGQFAHRTFALSDAGWVSYFTDVVRDFKYESLPQSFAARGLPQSFLDAWPVSADGLRLWNCIGAYVRSFISLFYPSGDAQVAADAELVAFWAHFEGQIDQGWCLPPLSFDSLVTLLTDLIWWVTGGHEFVGAIVEYLTPPDGLPGKIIDGRCDVDVQTYAQALVIIALTGIGQPSLMSDWTHLFHVPSWPKDVQQSALEVVRQFQSNLASCADEAEALNDTREKRGERKFVAFNPRLLETSVSI</sequence>